<sequence length="159" mass="18229">MKFWIMHDTNFGNGKLLAETMSAVCSENHEVRIGDIKKVSVEEIINDMPDVLILGAAIRMFQGGPLSKKWLKKLDNELEKSNKSIRYGAGFITHGLPSNKIQGWVKRYMNKLKKAQNVREIYFPCFTGQVEGQEGPFKDGVLEQAKKFVEEFQNWMQES</sequence>
<dbReference type="InterPro" id="IPR029039">
    <property type="entry name" value="Flavoprotein-like_sf"/>
</dbReference>
<dbReference type="Proteomes" id="UP001208689">
    <property type="component" value="Chromosome"/>
</dbReference>
<dbReference type="EMBL" id="CP104013">
    <property type="protein sequence ID" value="UYP48097.1"/>
    <property type="molecule type" value="Genomic_DNA"/>
</dbReference>
<proteinExistence type="predicted"/>
<keyword evidence="2" id="KW-1185">Reference proteome</keyword>
<protein>
    <recommendedName>
        <fullName evidence="3">Flavodoxin-like domain-containing protein</fullName>
    </recommendedName>
</protein>
<evidence type="ECO:0008006" key="3">
    <source>
        <dbReference type="Google" id="ProtNLM"/>
    </source>
</evidence>
<evidence type="ECO:0000313" key="1">
    <source>
        <dbReference type="EMBL" id="UYP48097.1"/>
    </source>
</evidence>
<accession>A0ABY6I0I4</accession>
<dbReference type="Gene3D" id="3.40.50.360">
    <property type="match status" value="1"/>
</dbReference>
<name>A0ABY6I0I4_9ARCH</name>
<reference evidence="1" key="1">
    <citation type="submission" date="2022-09" db="EMBL/GenBank/DDBJ databases">
        <title>Actin cytoskeleton and complex cell architecture in an #Asgard archaeon.</title>
        <authorList>
            <person name="Ponce Toledo R.I."/>
            <person name="Schleper C."/>
            <person name="Rodrigues Oliveira T."/>
            <person name="Wollweber F."/>
            <person name="Xu J."/>
            <person name="Rittmann S."/>
            <person name="Klingl A."/>
            <person name="Pilhofer M."/>
        </authorList>
    </citation>
    <scope>NUCLEOTIDE SEQUENCE</scope>
    <source>
        <strain evidence="1">B-35</strain>
    </source>
</reference>
<evidence type="ECO:0000313" key="2">
    <source>
        <dbReference type="Proteomes" id="UP001208689"/>
    </source>
</evidence>
<organism evidence="1 2">
    <name type="scientific">Candidatus Lokiarchaeum ossiferum</name>
    <dbReference type="NCBI Taxonomy" id="2951803"/>
    <lineage>
        <taxon>Archaea</taxon>
        <taxon>Promethearchaeati</taxon>
        <taxon>Promethearchaeota</taxon>
        <taxon>Promethearchaeia</taxon>
        <taxon>Promethearchaeales</taxon>
        <taxon>Promethearchaeaceae</taxon>
        <taxon>Candidatus Lokiarchaeum</taxon>
    </lineage>
</organism>
<gene>
    <name evidence="1" type="ORF">NEF87_004382</name>
</gene>
<dbReference type="SUPFAM" id="SSF52218">
    <property type="entry name" value="Flavoproteins"/>
    <property type="match status" value="1"/>
</dbReference>